<dbReference type="InterPro" id="IPR049874">
    <property type="entry name" value="ROK_cs"/>
</dbReference>
<reference evidence="4" key="1">
    <citation type="journal article" date="2019" name="Int. J. Syst. Evol. Microbiol.">
        <title>The Global Catalogue of Microorganisms (GCM) 10K type strain sequencing project: providing services to taxonomists for standard genome sequencing and annotation.</title>
        <authorList>
            <consortium name="The Broad Institute Genomics Platform"/>
            <consortium name="The Broad Institute Genome Sequencing Center for Infectious Disease"/>
            <person name="Wu L."/>
            <person name="Ma J."/>
        </authorList>
    </citation>
    <scope>NUCLEOTIDE SEQUENCE [LARGE SCALE GENOMIC DNA]</scope>
    <source>
        <strain evidence="4">NBRC 108730</strain>
    </source>
</reference>
<accession>A0ABQ6JPP0</accession>
<feature type="compositionally biased region" description="Basic and acidic residues" evidence="2">
    <location>
        <begin position="212"/>
        <end position="221"/>
    </location>
</feature>
<dbReference type="Proteomes" id="UP001157017">
    <property type="component" value="Unassembled WGS sequence"/>
</dbReference>
<organism evidence="3 4">
    <name type="scientific">Angustibacter aerolatus</name>
    <dbReference type="NCBI Taxonomy" id="1162965"/>
    <lineage>
        <taxon>Bacteria</taxon>
        <taxon>Bacillati</taxon>
        <taxon>Actinomycetota</taxon>
        <taxon>Actinomycetes</taxon>
        <taxon>Kineosporiales</taxon>
        <taxon>Kineosporiaceae</taxon>
    </lineage>
</organism>
<evidence type="ECO:0000313" key="4">
    <source>
        <dbReference type="Proteomes" id="UP001157017"/>
    </source>
</evidence>
<evidence type="ECO:0000256" key="1">
    <source>
        <dbReference type="ARBA" id="ARBA00006479"/>
    </source>
</evidence>
<dbReference type="PANTHER" id="PTHR18964">
    <property type="entry name" value="ROK (REPRESSOR, ORF, KINASE) FAMILY"/>
    <property type="match status" value="1"/>
</dbReference>
<feature type="compositionally biased region" description="Basic residues" evidence="2">
    <location>
        <begin position="244"/>
        <end position="267"/>
    </location>
</feature>
<evidence type="ECO:0000256" key="2">
    <source>
        <dbReference type="SAM" id="MobiDB-lite"/>
    </source>
</evidence>
<keyword evidence="4" id="KW-1185">Reference proteome</keyword>
<dbReference type="InterPro" id="IPR000600">
    <property type="entry name" value="ROK"/>
</dbReference>
<dbReference type="Pfam" id="PF00480">
    <property type="entry name" value="ROK"/>
    <property type="match status" value="1"/>
</dbReference>
<sequence>MALTIGVDVGGTKIAAGVVDEEGAVLASALRDTSAADPVAIQEAIADVVAELRAQHEVSAVGVAAAGFVDFANGVLLFAPNINWRDEPLRDGLQARTGLPVVVENDANAAAWGEFRFGPARHVDDMVAVTIGTGVGGGVVSGGQMLRGAKGMAGELGHVRLVPDGLPCGCGNHGCWEMYASGNALQRNARALVQSGAPEGRALAEPVRRRREPAGRADGHRGGHRRRPGVGAAVRRPRPVDRRGHGRHRRGARPGAVRRRRRRRAGRRGSSSARRARRSRPT</sequence>
<gene>
    <name evidence="3" type="ORF">GCM10025868_43540</name>
</gene>
<dbReference type="EMBL" id="BSUZ01000001">
    <property type="protein sequence ID" value="GMA89104.1"/>
    <property type="molecule type" value="Genomic_DNA"/>
</dbReference>
<proteinExistence type="inferred from homology"/>
<comment type="similarity">
    <text evidence="1">Belongs to the ROK (NagC/XylR) family.</text>
</comment>
<evidence type="ECO:0008006" key="5">
    <source>
        <dbReference type="Google" id="ProtNLM"/>
    </source>
</evidence>
<dbReference type="PROSITE" id="PS01125">
    <property type="entry name" value="ROK"/>
    <property type="match status" value="1"/>
</dbReference>
<dbReference type="InterPro" id="IPR043129">
    <property type="entry name" value="ATPase_NBD"/>
</dbReference>
<protein>
    <recommendedName>
        <fullName evidence="5">Glucokinase</fullName>
    </recommendedName>
</protein>
<feature type="region of interest" description="Disordered" evidence="2">
    <location>
        <begin position="197"/>
        <end position="282"/>
    </location>
</feature>
<dbReference type="Gene3D" id="3.30.420.40">
    <property type="match status" value="2"/>
</dbReference>
<name>A0ABQ6JPP0_9ACTN</name>
<dbReference type="PANTHER" id="PTHR18964:SF173">
    <property type="entry name" value="GLUCOKINASE"/>
    <property type="match status" value="1"/>
</dbReference>
<dbReference type="SUPFAM" id="SSF53067">
    <property type="entry name" value="Actin-like ATPase domain"/>
    <property type="match status" value="1"/>
</dbReference>
<evidence type="ECO:0000313" key="3">
    <source>
        <dbReference type="EMBL" id="GMA89104.1"/>
    </source>
</evidence>
<comment type="caution">
    <text evidence="3">The sequence shown here is derived from an EMBL/GenBank/DDBJ whole genome shotgun (WGS) entry which is preliminary data.</text>
</comment>